<dbReference type="InterPro" id="IPR010227">
    <property type="entry name" value="NADH_Q_OxRdtase_chainM/4"/>
</dbReference>
<dbReference type="Pfam" id="PF00361">
    <property type="entry name" value="Proton_antipo_M"/>
    <property type="match status" value="1"/>
</dbReference>
<comment type="subcellular location">
    <subcellularLocation>
        <location evidence="2">Membrane</location>
        <topology evidence="2">Multi-pass membrane protein</topology>
    </subcellularLocation>
    <subcellularLocation>
        <location evidence="7">Mitochondrion membrane</location>
        <topology evidence="7">Multi-pass membrane protein</topology>
    </subcellularLocation>
</comment>
<comment type="similarity">
    <text evidence="3 7">Belongs to the complex I subunit 4 family.</text>
</comment>
<dbReference type="GeneID" id="41039187"/>
<dbReference type="InterPro" id="IPR003918">
    <property type="entry name" value="NADH_UbQ_OxRdtase"/>
</dbReference>
<feature type="transmembrane region" description="Helical" evidence="7">
    <location>
        <begin position="134"/>
        <end position="154"/>
    </location>
</feature>
<evidence type="ECO:0000256" key="1">
    <source>
        <dbReference type="ARBA" id="ARBA00003257"/>
    </source>
</evidence>
<dbReference type="GO" id="GO:0042773">
    <property type="term" value="P:ATP synthesis coupled electron transport"/>
    <property type="evidence" value="ECO:0007669"/>
    <property type="project" value="InterPro"/>
</dbReference>
<keyword evidence="7" id="KW-0249">Electron transport</keyword>
<geneLocation type="mitochondrion" evidence="9"/>
<dbReference type="PANTHER" id="PTHR43507:SF1">
    <property type="entry name" value="NADH-UBIQUINONE OXIDOREDUCTASE CHAIN 4"/>
    <property type="match status" value="1"/>
</dbReference>
<dbReference type="PRINTS" id="PR01437">
    <property type="entry name" value="NUOXDRDTASE4"/>
</dbReference>
<gene>
    <name evidence="9" type="primary">nad4</name>
</gene>
<evidence type="ECO:0000256" key="4">
    <source>
        <dbReference type="ARBA" id="ARBA00022692"/>
    </source>
</evidence>
<dbReference type="GO" id="GO:0015990">
    <property type="term" value="P:electron transport coupled proton transport"/>
    <property type="evidence" value="ECO:0007669"/>
    <property type="project" value="TreeGrafter"/>
</dbReference>
<dbReference type="GO" id="GO:0031966">
    <property type="term" value="C:mitochondrial membrane"/>
    <property type="evidence" value="ECO:0007669"/>
    <property type="project" value="UniProtKB-SubCell"/>
</dbReference>
<dbReference type="EC" id="7.1.1.2" evidence="7"/>
<keyword evidence="4 7" id="KW-0812">Transmembrane</keyword>
<evidence type="ECO:0000313" key="9">
    <source>
        <dbReference type="EMBL" id="QDH07274.1"/>
    </source>
</evidence>
<keyword evidence="7" id="KW-0679">Respiratory chain</keyword>
<evidence type="ECO:0000256" key="2">
    <source>
        <dbReference type="ARBA" id="ARBA00004141"/>
    </source>
</evidence>
<evidence type="ECO:0000256" key="3">
    <source>
        <dbReference type="ARBA" id="ARBA00009025"/>
    </source>
</evidence>
<feature type="transmembrane region" description="Helical" evidence="7">
    <location>
        <begin position="359"/>
        <end position="381"/>
    </location>
</feature>
<organism evidence="9">
    <name type="scientific">Austropuccinia psidii</name>
    <dbReference type="NCBI Taxonomy" id="181123"/>
    <lineage>
        <taxon>Eukaryota</taxon>
        <taxon>Fungi</taxon>
        <taxon>Dikarya</taxon>
        <taxon>Basidiomycota</taxon>
        <taxon>Pucciniomycotina</taxon>
        <taxon>Pucciniomycetes</taxon>
        <taxon>Pucciniales</taxon>
        <taxon>Sphaerophragmiaceae</taxon>
        <taxon>Austropuccinia</taxon>
    </lineage>
</organism>
<feature type="transmembrane region" description="Helical" evidence="7">
    <location>
        <begin position="205"/>
        <end position="227"/>
    </location>
</feature>
<dbReference type="GO" id="GO:0048039">
    <property type="term" value="F:ubiquinone binding"/>
    <property type="evidence" value="ECO:0007669"/>
    <property type="project" value="TreeGrafter"/>
</dbReference>
<proteinExistence type="inferred from homology"/>
<dbReference type="RefSeq" id="YP_009681225.1">
    <property type="nucleotide sequence ID" value="NC_044121.1"/>
</dbReference>
<keyword evidence="7" id="KW-0830">Ubiquinone</keyword>
<name>A0A513X016_9BASI</name>
<feature type="domain" description="NADH:quinone oxidoreductase/Mrp antiporter transmembrane" evidence="8">
    <location>
        <begin position="129"/>
        <end position="415"/>
    </location>
</feature>
<feature type="transmembrane region" description="Helical" evidence="7">
    <location>
        <begin position="297"/>
        <end position="314"/>
    </location>
</feature>
<feature type="transmembrane region" description="Helical" evidence="7">
    <location>
        <begin position="6"/>
        <end position="23"/>
    </location>
</feature>
<feature type="transmembrane region" description="Helical" evidence="7">
    <location>
        <begin position="267"/>
        <end position="290"/>
    </location>
</feature>
<dbReference type="NCBIfam" id="TIGR01972">
    <property type="entry name" value="NDH_I_M"/>
    <property type="match status" value="1"/>
</dbReference>
<dbReference type="EMBL" id="MN018834">
    <property type="protein sequence ID" value="QDH07274.1"/>
    <property type="molecule type" value="Genomic_DNA"/>
</dbReference>
<keyword evidence="7" id="KW-0813">Transport</keyword>
<dbReference type="GO" id="GO:0003954">
    <property type="term" value="F:NADH dehydrogenase activity"/>
    <property type="evidence" value="ECO:0007669"/>
    <property type="project" value="TreeGrafter"/>
</dbReference>
<comment type="catalytic activity">
    <reaction evidence="7">
        <text>a ubiquinone + NADH + 5 H(+)(in) = a ubiquinol + NAD(+) + 4 H(+)(out)</text>
        <dbReference type="Rhea" id="RHEA:29091"/>
        <dbReference type="Rhea" id="RHEA-COMP:9565"/>
        <dbReference type="Rhea" id="RHEA-COMP:9566"/>
        <dbReference type="ChEBI" id="CHEBI:15378"/>
        <dbReference type="ChEBI" id="CHEBI:16389"/>
        <dbReference type="ChEBI" id="CHEBI:17976"/>
        <dbReference type="ChEBI" id="CHEBI:57540"/>
        <dbReference type="ChEBI" id="CHEBI:57945"/>
        <dbReference type="EC" id="7.1.1.2"/>
    </reaction>
</comment>
<evidence type="ECO:0000259" key="8">
    <source>
        <dbReference type="Pfam" id="PF00361"/>
    </source>
</evidence>
<protein>
    <recommendedName>
        <fullName evidence="7">NADH-ubiquinone oxidoreductase chain 4</fullName>
        <ecNumber evidence="7">7.1.1.2</ecNumber>
    </recommendedName>
</protein>
<dbReference type="GO" id="GO:0008137">
    <property type="term" value="F:NADH dehydrogenase (ubiquinone) activity"/>
    <property type="evidence" value="ECO:0007669"/>
    <property type="project" value="UniProtKB-UniRule"/>
</dbReference>
<feature type="transmembrane region" description="Helical" evidence="7">
    <location>
        <begin position="74"/>
        <end position="99"/>
    </location>
</feature>
<evidence type="ECO:0000256" key="5">
    <source>
        <dbReference type="ARBA" id="ARBA00022989"/>
    </source>
</evidence>
<feature type="transmembrane region" description="Helical" evidence="7">
    <location>
        <begin position="326"/>
        <end position="347"/>
    </location>
</feature>
<evidence type="ECO:0000256" key="6">
    <source>
        <dbReference type="ARBA" id="ARBA00023136"/>
    </source>
</evidence>
<keyword evidence="6 7" id="KW-0472">Membrane</keyword>
<reference evidence="9" key="1">
    <citation type="journal article" date="2019" name="Fungal Genet. Biol.">
        <title>The unrevealing high variability on non conserved core of Austropuccinia psidii and other rust mitochondrial genomes.</title>
        <authorList>
            <person name="de Almeida J.R."/>
            <person name="Riano Pachon D.M."/>
            <person name="Franceschine L.M."/>
            <person name="Batista dos Santos I."/>
            <person name="da Silva Lopes M."/>
            <person name="Avelino de Andrade P."/>
            <person name="de Barros Monteiro-Vitorello C."/>
            <person name="Labate C.A."/>
            <person name="Quecine M.C."/>
        </authorList>
    </citation>
    <scope>NUCLEOTIDE SEQUENCE</scope>
    <source>
        <strain evidence="9">MF-1</strain>
    </source>
</reference>
<accession>A0A513X016</accession>
<keyword evidence="7" id="KW-0520">NAD</keyword>
<keyword evidence="5 7" id="KW-1133">Transmembrane helix</keyword>
<dbReference type="PANTHER" id="PTHR43507">
    <property type="entry name" value="NADH-UBIQUINONE OXIDOREDUCTASE CHAIN 4"/>
    <property type="match status" value="1"/>
</dbReference>
<comment type="function">
    <text evidence="1">Core subunit of the mitochondrial membrane respiratory chain NADH dehydrogenase (Complex I) that is believed to belong to the minimal assembly required for catalysis. Complex I functions in the transfer of electrons from NADH to the respiratory chain. The immediate electron acceptor for the enzyme is believed to be ubiquinone.</text>
</comment>
<feature type="transmembrane region" description="Helical" evidence="7">
    <location>
        <begin position="161"/>
        <end position="185"/>
    </location>
</feature>
<keyword evidence="7 9" id="KW-0496">Mitochondrion</keyword>
<feature type="transmembrane region" description="Helical" evidence="7">
    <location>
        <begin position="35"/>
        <end position="54"/>
    </location>
</feature>
<dbReference type="AlphaFoldDB" id="A0A513X016"/>
<dbReference type="InterPro" id="IPR001750">
    <property type="entry name" value="ND/Mrp_TM"/>
</dbReference>
<comment type="function">
    <text evidence="7">Core subunit of the mitochondrial membrane respiratory chain NADH dehydrogenase (Complex I) which catalyzes electron transfer from NADH through the respiratory chain, using ubiquinone as an electron acceptor. Essential for the catalytic activity and assembly of complex I.</text>
</comment>
<sequence>MFVVCSLIIIPLIGAIHVTLTEVKSDKDVRMIRKLSLMYTCFTYYMSIMMWIEFDPSNVGIQIVSEFSGWEMSNIAFGVDGLSLFFVMLTALTIPIAIISGYYMEDKKQKLYLSLILLFSGFIISVFLSLDLIIFYVSFEAVLIPLTLLVGIYGGRRRISAAYLLFLYTLFGSLPILLSFLNMYGMTNTTNIAALSLMSPDYHPLIWLGIFIGLAVKTPLVPFHLWLKTAHAEANCAVSVVLAGLVLKLATYAHIRILIQLIPEQTQYFQSLVLVISLISIIYTAFICLRQTDFKQLVAYSSINHIGIVCLGIYSNTLTGVEGGILLSICHGAVSPALFILVGGVIYDRYHDRTIRYYRGLATYMPLFSVFFLVFTLGNMATPLTGNWTGEFISLAGAFQAFPIITILASTSIVLSACYSIYLYNRICFGSWSRYLNPVIDLTRLEFSVLTPLLILIIALGLYPNIVLDYLHVSCSSLIY</sequence>
<evidence type="ECO:0000256" key="7">
    <source>
        <dbReference type="RuleBase" id="RU003297"/>
    </source>
</evidence>
<feature type="transmembrane region" description="Helical" evidence="7">
    <location>
        <begin position="401"/>
        <end position="424"/>
    </location>
</feature>
<feature type="transmembrane region" description="Helical" evidence="7">
    <location>
        <begin position="111"/>
        <end position="128"/>
    </location>
</feature>
<feature type="transmembrane region" description="Helical" evidence="7">
    <location>
        <begin position="445"/>
        <end position="463"/>
    </location>
</feature>
<feature type="transmembrane region" description="Helical" evidence="7">
    <location>
        <begin position="234"/>
        <end position="255"/>
    </location>
</feature>